<reference evidence="2" key="1">
    <citation type="submission" date="2016-11" db="EMBL/GenBank/DDBJ databases">
        <authorList>
            <person name="Varghese N."/>
            <person name="Submissions S."/>
        </authorList>
    </citation>
    <scope>NUCLEOTIDE SEQUENCE [LARGE SCALE GENOMIC DNA]</scope>
    <source>
        <strain evidence="2">DSM 17957</strain>
    </source>
</reference>
<evidence type="ECO:0000313" key="1">
    <source>
        <dbReference type="EMBL" id="SHJ66574.1"/>
    </source>
</evidence>
<dbReference type="Proteomes" id="UP000184536">
    <property type="component" value="Unassembled WGS sequence"/>
</dbReference>
<sequence>MQQYKLFDAEYKFVSLIWGSEPINSTELVKLCLEKLGWKKSRVSGSLRLQLWLPQFL</sequence>
<name>A0A1M6L652_9FIRM</name>
<keyword evidence="2" id="KW-1185">Reference proteome</keyword>
<proteinExistence type="predicted"/>
<dbReference type="STRING" id="1121919.SAMN02745975_02591"/>
<dbReference type="EMBL" id="FQZV01000034">
    <property type="protein sequence ID" value="SHJ66574.1"/>
    <property type="molecule type" value="Genomic_DNA"/>
</dbReference>
<organism evidence="1 2">
    <name type="scientific">Geosporobacter subterraneus DSM 17957</name>
    <dbReference type="NCBI Taxonomy" id="1121919"/>
    <lineage>
        <taxon>Bacteria</taxon>
        <taxon>Bacillati</taxon>
        <taxon>Bacillota</taxon>
        <taxon>Clostridia</taxon>
        <taxon>Peptostreptococcales</taxon>
        <taxon>Thermotaleaceae</taxon>
        <taxon>Geosporobacter</taxon>
    </lineage>
</organism>
<gene>
    <name evidence="1" type="ORF">SAMN02745975_02591</name>
</gene>
<protein>
    <submittedName>
        <fullName evidence="1">Uncharacterized protein</fullName>
    </submittedName>
</protein>
<accession>A0A1M6L652</accession>
<dbReference type="AlphaFoldDB" id="A0A1M6L652"/>
<evidence type="ECO:0000313" key="2">
    <source>
        <dbReference type="Proteomes" id="UP000184536"/>
    </source>
</evidence>